<dbReference type="EMBL" id="MCFI01000009">
    <property type="protein sequence ID" value="ORY82454.1"/>
    <property type="molecule type" value="Genomic_DNA"/>
</dbReference>
<name>A0A1Y2FGB0_PROLT</name>
<dbReference type="RefSeq" id="XP_040725325.1">
    <property type="nucleotide sequence ID" value="XM_040869261.1"/>
</dbReference>
<organism evidence="1 2">
    <name type="scientific">Protomyces lactucae-debilis</name>
    <dbReference type="NCBI Taxonomy" id="2754530"/>
    <lineage>
        <taxon>Eukaryota</taxon>
        <taxon>Fungi</taxon>
        <taxon>Dikarya</taxon>
        <taxon>Ascomycota</taxon>
        <taxon>Taphrinomycotina</taxon>
        <taxon>Taphrinomycetes</taxon>
        <taxon>Taphrinales</taxon>
        <taxon>Protomycetaceae</taxon>
        <taxon>Protomyces</taxon>
    </lineage>
</organism>
<gene>
    <name evidence="1" type="ORF">BCR37DRAFT_379426</name>
</gene>
<protein>
    <submittedName>
        <fullName evidence="1">Uncharacterized protein</fullName>
    </submittedName>
</protein>
<dbReference type="Proteomes" id="UP000193685">
    <property type="component" value="Unassembled WGS sequence"/>
</dbReference>
<accession>A0A1Y2FGB0</accession>
<reference evidence="1 2" key="1">
    <citation type="submission" date="2016-07" db="EMBL/GenBank/DDBJ databases">
        <title>Pervasive Adenine N6-methylation of Active Genes in Fungi.</title>
        <authorList>
            <consortium name="DOE Joint Genome Institute"/>
            <person name="Mondo S.J."/>
            <person name="Dannebaum R.O."/>
            <person name="Kuo R.C."/>
            <person name="Labutti K."/>
            <person name="Haridas S."/>
            <person name="Kuo A."/>
            <person name="Salamov A."/>
            <person name="Ahrendt S.R."/>
            <person name="Lipzen A."/>
            <person name="Sullivan W."/>
            <person name="Andreopoulos W.B."/>
            <person name="Clum A."/>
            <person name="Lindquist E."/>
            <person name="Daum C."/>
            <person name="Ramamoorthy G.K."/>
            <person name="Gryganskyi A."/>
            <person name="Culley D."/>
            <person name="Magnuson J.K."/>
            <person name="James T.Y."/>
            <person name="O'Malley M.A."/>
            <person name="Stajich J.E."/>
            <person name="Spatafora J.W."/>
            <person name="Visel A."/>
            <person name="Grigoriev I.V."/>
        </authorList>
    </citation>
    <scope>NUCLEOTIDE SEQUENCE [LARGE SCALE GENOMIC DNA]</scope>
    <source>
        <strain evidence="1 2">12-1054</strain>
    </source>
</reference>
<dbReference type="AlphaFoldDB" id="A0A1Y2FGB0"/>
<keyword evidence="2" id="KW-1185">Reference proteome</keyword>
<sequence>MEIYRRPMPVTPMPSRQQHSIFHCPHRDSNFGLTHTPVGLGRLSRCTTKALKRSDIGSVLHIPLHLRTTCAALTLVED</sequence>
<evidence type="ECO:0000313" key="2">
    <source>
        <dbReference type="Proteomes" id="UP000193685"/>
    </source>
</evidence>
<proteinExistence type="predicted"/>
<comment type="caution">
    <text evidence="1">The sequence shown here is derived from an EMBL/GenBank/DDBJ whole genome shotgun (WGS) entry which is preliminary data.</text>
</comment>
<evidence type="ECO:0000313" key="1">
    <source>
        <dbReference type="EMBL" id="ORY82454.1"/>
    </source>
</evidence>
<dbReference type="GeneID" id="63785860"/>